<protein>
    <recommendedName>
        <fullName evidence="9">Glutathione hydrolase proenzyme</fullName>
        <ecNumber evidence="9">2.3.2.2</ecNumber>
        <ecNumber evidence="9">3.4.19.13</ecNumber>
    </recommendedName>
    <component>
        <recommendedName>
            <fullName evidence="9">Glutathione hydrolase large chain</fullName>
        </recommendedName>
    </component>
    <component>
        <recommendedName>
            <fullName evidence="9">Glutathione hydrolase small chain</fullName>
        </recommendedName>
    </component>
</protein>
<dbReference type="InterPro" id="IPR055262">
    <property type="entry name" value="GGT_CS"/>
</dbReference>
<gene>
    <name evidence="11" type="primary">ggt</name>
    <name evidence="11" type="ORF">OVY01_10600</name>
</gene>
<dbReference type="PROSITE" id="PS00462">
    <property type="entry name" value="G_GLU_TRANSPEPTIDASE"/>
    <property type="match status" value="1"/>
</dbReference>
<reference evidence="11" key="1">
    <citation type="submission" date="2022-11" db="EMBL/GenBank/DDBJ databases">
        <title>Robbsia betulipollinis sp. nov., isolated from pollen of birch (Betula pendula).</title>
        <authorList>
            <person name="Shi H."/>
            <person name="Ambika Manirajan B."/>
            <person name="Ratering S."/>
            <person name="Geissler-Plaum R."/>
            <person name="Schnell S."/>
        </authorList>
    </citation>
    <scope>NUCLEOTIDE SEQUENCE</scope>
    <source>
        <strain evidence="11">Bb-Pol-6</strain>
    </source>
</reference>
<evidence type="ECO:0000256" key="2">
    <source>
        <dbReference type="ARBA" id="ARBA00001089"/>
    </source>
</evidence>
<dbReference type="PRINTS" id="PR01210">
    <property type="entry name" value="GGTRANSPTASE"/>
</dbReference>
<proteinExistence type="inferred from homology"/>
<dbReference type="EC" id="3.4.19.13" evidence="9"/>
<keyword evidence="12" id="KW-1185">Reference proteome</keyword>
<dbReference type="InterPro" id="IPR051792">
    <property type="entry name" value="GGT_bact"/>
</dbReference>
<name>A0ABT3ZM97_9BURK</name>
<feature type="chain" id="PRO_5046625677" description="Glutathione hydrolase proenzyme" evidence="10">
    <location>
        <begin position="29"/>
        <end position="590"/>
    </location>
</feature>
<dbReference type="PANTHER" id="PTHR43199:SF1">
    <property type="entry name" value="GLUTATHIONE HYDROLASE PROENZYME"/>
    <property type="match status" value="1"/>
</dbReference>
<dbReference type="Pfam" id="PF01019">
    <property type="entry name" value="G_glu_transpept"/>
    <property type="match status" value="1"/>
</dbReference>
<dbReference type="InterPro" id="IPR043137">
    <property type="entry name" value="GGT_ssub_C"/>
</dbReference>
<keyword evidence="10" id="KW-0732">Signal</keyword>
<dbReference type="RefSeq" id="WP_267847400.1">
    <property type="nucleotide sequence ID" value="NZ_JAPMXC010000001.1"/>
</dbReference>
<comment type="subunit">
    <text evidence="9">This enzyme consists of two polypeptide chains, which are synthesized in precursor form from a single polypeptide.</text>
</comment>
<dbReference type="NCBIfam" id="TIGR00066">
    <property type="entry name" value="g_glut_trans"/>
    <property type="match status" value="1"/>
</dbReference>
<dbReference type="InterPro" id="IPR043138">
    <property type="entry name" value="GGT_lsub"/>
</dbReference>
<keyword evidence="6 9" id="KW-0865">Zymogen</keyword>
<evidence type="ECO:0000256" key="8">
    <source>
        <dbReference type="ARBA" id="ARBA00047417"/>
    </source>
</evidence>
<dbReference type="EMBL" id="JAPMXC010000001">
    <property type="protein sequence ID" value="MCY0387674.1"/>
    <property type="molecule type" value="Genomic_DNA"/>
</dbReference>
<comment type="catalytic activity">
    <reaction evidence="1 9">
        <text>an S-substituted glutathione + H2O = an S-substituted L-cysteinylglycine + L-glutamate</text>
        <dbReference type="Rhea" id="RHEA:59468"/>
        <dbReference type="ChEBI" id="CHEBI:15377"/>
        <dbReference type="ChEBI" id="CHEBI:29985"/>
        <dbReference type="ChEBI" id="CHEBI:90779"/>
        <dbReference type="ChEBI" id="CHEBI:143103"/>
        <dbReference type="EC" id="3.4.19.13"/>
    </reaction>
</comment>
<evidence type="ECO:0000313" key="12">
    <source>
        <dbReference type="Proteomes" id="UP001082899"/>
    </source>
</evidence>
<evidence type="ECO:0000256" key="3">
    <source>
        <dbReference type="ARBA" id="ARBA00009381"/>
    </source>
</evidence>
<keyword evidence="5 9" id="KW-0378">Hydrolase</keyword>
<evidence type="ECO:0000256" key="5">
    <source>
        <dbReference type="ARBA" id="ARBA00022801"/>
    </source>
</evidence>
<dbReference type="InterPro" id="IPR000101">
    <property type="entry name" value="GGT_peptidase"/>
</dbReference>
<feature type="signal peptide" evidence="10">
    <location>
        <begin position="1"/>
        <end position="28"/>
    </location>
</feature>
<comment type="PTM">
    <text evidence="9">Cleaved by autocatalysis into a large and a small subunit.</text>
</comment>
<evidence type="ECO:0000256" key="1">
    <source>
        <dbReference type="ARBA" id="ARBA00001049"/>
    </source>
</evidence>
<dbReference type="PANTHER" id="PTHR43199">
    <property type="entry name" value="GLUTATHIONE HYDROLASE"/>
    <property type="match status" value="1"/>
</dbReference>
<keyword evidence="7 9" id="KW-0012">Acyltransferase</keyword>
<evidence type="ECO:0000256" key="10">
    <source>
        <dbReference type="SAM" id="SignalP"/>
    </source>
</evidence>
<comment type="catalytic activity">
    <reaction evidence="2 9">
        <text>glutathione + H2O = L-cysteinylglycine + L-glutamate</text>
        <dbReference type="Rhea" id="RHEA:28807"/>
        <dbReference type="ChEBI" id="CHEBI:15377"/>
        <dbReference type="ChEBI" id="CHEBI:29985"/>
        <dbReference type="ChEBI" id="CHEBI:57925"/>
        <dbReference type="ChEBI" id="CHEBI:61694"/>
        <dbReference type="EC" id="3.4.19.13"/>
    </reaction>
</comment>
<comment type="similarity">
    <text evidence="3 9">Belongs to the gamma-glutamyltransferase family.</text>
</comment>
<evidence type="ECO:0000313" key="11">
    <source>
        <dbReference type="EMBL" id="MCY0387674.1"/>
    </source>
</evidence>
<dbReference type="Gene3D" id="3.60.20.40">
    <property type="match status" value="1"/>
</dbReference>
<evidence type="ECO:0000256" key="6">
    <source>
        <dbReference type="ARBA" id="ARBA00023145"/>
    </source>
</evidence>
<dbReference type="SUPFAM" id="SSF56235">
    <property type="entry name" value="N-terminal nucleophile aminohydrolases (Ntn hydrolases)"/>
    <property type="match status" value="1"/>
</dbReference>
<dbReference type="InterPro" id="IPR029055">
    <property type="entry name" value="Ntn_hydrolases_N"/>
</dbReference>
<sequence>MILDRLSRSSGVARWCACALLATVTAFAGTAPALAKRAPAPALDSAAVAVADRYSAQAAEQILRAGGNAVDAAVAIAFTLAVTYPEAGNIGGGGFMTLYVDGKPYFLDYRERAPQAATREMYLDNKGKVVPGASLIGGRSAGVPGTVMGMWEAQRRFGKLKWKQVLAPAIAYASDGFEVDEQLQSRRDKAHAEFAGKTNFDAYFSGLNRGATFRQPELAATLTRIADDGATEFYTGQTADLIAEAMRGHGLISKDDLAAYRAVWREPVQADWNGYRVITAPPPSSGGIGLVQMLRMKSDLAPAFEGVPVNSPKYIHLVAEIEKRVFADRAEYLGDPDFYKVPVARLIDPAYLQKRADEISPDHISVTKNIRPGLDVSALGVQSGGNADVAGSMPEKAETTHYSVVDKWGNAVSNTYTINGYFGSGVVVPGAGFLLNDEMDDFAAKPGVANMFGVVGSDANAIAPGKRPLSSMSPTILTRDGKVALVIGTPGGSRIFTSIFQVIENLYGFHMSLDGAVAQMRFHHQLLPENTIFWEPYAPLDGDLAKQVEALGYKLQAQSFNGDIQAIQVEGRTATPMADPRGRGVTLIVK</sequence>
<dbReference type="EC" id="2.3.2.2" evidence="9"/>
<evidence type="ECO:0000256" key="7">
    <source>
        <dbReference type="ARBA" id="ARBA00023315"/>
    </source>
</evidence>
<comment type="pathway">
    <text evidence="9">Sulfur metabolism; glutathione metabolism.</text>
</comment>
<dbReference type="Proteomes" id="UP001082899">
    <property type="component" value="Unassembled WGS sequence"/>
</dbReference>
<dbReference type="Gene3D" id="1.10.246.130">
    <property type="match status" value="1"/>
</dbReference>
<keyword evidence="9" id="KW-0317">Glutathione biosynthesis</keyword>
<organism evidence="11 12">
    <name type="scientific">Robbsia betulipollinis</name>
    <dbReference type="NCBI Taxonomy" id="2981849"/>
    <lineage>
        <taxon>Bacteria</taxon>
        <taxon>Pseudomonadati</taxon>
        <taxon>Pseudomonadota</taxon>
        <taxon>Betaproteobacteria</taxon>
        <taxon>Burkholderiales</taxon>
        <taxon>Burkholderiaceae</taxon>
        <taxon>Robbsia</taxon>
    </lineage>
</organism>
<accession>A0ABT3ZM97</accession>
<dbReference type="GO" id="GO:0103068">
    <property type="term" value="F:leukotriene C4 gamma-glutamyl transferase activity"/>
    <property type="evidence" value="ECO:0007669"/>
    <property type="project" value="UniProtKB-EC"/>
</dbReference>
<keyword evidence="4 9" id="KW-0808">Transferase</keyword>
<comment type="caution">
    <text evidence="11">The sequence shown here is derived from an EMBL/GenBank/DDBJ whole genome shotgun (WGS) entry which is preliminary data.</text>
</comment>
<evidence type="ECO:0000256" key="4">
    <source>
        <dbReference type="ARBA" id="ARBA00022679"/>
    </source>
</evidence>
<comment type="catalytic activity">
    <reaction evidence="8 9">
        <text>an N-terminal (5-L-glutamyl)-[peptide] + an alpha-amino acid = 5-L-glutamyl amino acid + an N-terminal L-alpha-aminoacyl-[peptide]</text>
        <dbReference type="Rhea" id="RHEA:23904"/>
        <dbReference type="Rhea" id="RHEA-COMP:9780"/>
        <dbReference type="Rhea" id="RHEA-COMP:9795"/>
        <dbReference type="ChEBI" id="CHEBI:77644"/>
        <dbReference type="ChEBI" id="CHEBI:78597"/>
        <dbReference type="ChEBI" id="CHEBI:78599"/>
        <dbReference type="ChEBI" id="CHEBI:78608"/>
        <dbReference type="EC" id="2.3.2.2"/>
    </reaction>
</comment>
<evidence type="ECO:0000256" key="9">
    <source>
        <dbReference type="RuleBase" id="RU368036"/>
    </source>
</evidence>